<name>A0A0B7NUI6_9FUNG</name>
<dbReference type="EMBL" id="LN733872">
    <property type="protein sequence ID" value="CEP18659.1"/>
    <property type="molecule type" value="Genomic_DNA"/>
</dbReference>
<proteinExistence type="predicted"/>
<dbReference type="Proteomes" id="UP000054107">
    <property type="component" value="Unassembled WGS sequence"/>
</dbReference>
<evidence type="ECO:0000313" key="2">
    <source>
        <dbReference type="Proteomes" id="UP000054107"/>
    </source>
</evidence>
<accession>A0A0B7NUI6</accession>
<evidence type="ECO:0000313" key="1">
    <source>
        <dbReference type="EMBL" id="CEP18659.1"/>
    </source>
</evidence>
<dbReference type="OrthoDB" id="2441427at2759"/>
<keyword evidence="2" id="KW-1185">Reference proteome</keyword>
<reference evidence="1 2" key="1">
    <citation type="submission" date="2014-09" db="EMBL/GenBank/DDBJ databases">
        <authorList>
            <person name="Ellenberger Sabrina"/>
        </authorList>
    </citation>
    <scope>NUCLEOTIDE SEQUENCE [LARGE SCALE GENOMIC DNA]</scope>
    <source>
        <strain evidence="1 2">CBS 412.66</strain>
    </source>
</reference>
<sequence>MTKQPQNNNNDNQFDSDLEVIENALNSIMQGALSSMFRQLIDPSIFENAGNNIFPGVSNSSHSITTVYDGRNVASRVPASAVVEEDGYGGNDFKRLAKKSKENRGIATTDGENLTADSVVSATTTTASPAGMIFNLLFQQPPAEIFHKNQEPDSIAGNKRPLVNGGWSSFTSTSTRTILQPDGTQETIITKRSNGTTETIKQIRYADGHVEETKEKSSFWKRLFGNK</sequence>
<dbReference type="AlphaFoldDB" id="A0A0B7NUI6"/>
<protein>
    <submittedName>
        <fullName evidence="1">Uncharacterized protein</fullName>
    </submittedName>
</protein>
<organism evidence="1 2">
    <name type="scientific">Parasitella parasitica</name>
    <dbReference type="NCBI Taxonomy" id="35722"/>
    <lineage>
        <taxon>Eukaryota</taxon>
        <taxon>Fungi</taxon>
        <taxon>Fungi incertae sedis</taxon>
        <taxon>Mucoromycota</taxon>
        <taxon>Mucoromycotina</taxon>
        <taxon>Mucoromycetes</taxon>
        <taxon>Mucorales</taxon>
        <taxon>Mucorineae</taxon>
        <taxon>Mucoraceae</taxon>
        <taxon>Parasitella</taxon>
    </lineage>
</organism>
<gene>
    <name evidence="1" type="primary">PARPA_12965.1 scaffold 45652</name>
</gene>